<evidence type="ECO:0000313" key="2">
    <source>
        <dbReference type="Proteomes" id="UP001295740"/>
    </source>
</evidence>
<name>A0AAI8VA62_9PEZI</name>
<organism evidence="1 2">
    <name type="scientific">Anthostomella pinea</name>
    <dbReference type="NCBI Taxonomy" id="933095"/>
    <lineage>
        <taxon>Eukaryota</taxon>
        <taxon>Fungi</taxon>
        <taxon>Dikarya</taxon>
        <taxon>Ascomycota</taxon>
        <taxon>Pezizomycotina</taxon>
        <taxon>Sordariomycetes</taxon>
        <taxon>Xylariomycetidae</taxon>
        <taxon>Xylariales</taxon>
        <taxon>Xylariaceae</taxon>
        <taxon>Anthostomella</taxon>
    </lineage>
</organism>
<protein>
    <submittedName>
        <fullName evidence="1">Uu.00g040230.m01.CDS01</fullName>
    </submittedName>
</protein>
<sequence>MAAQGKSATPRFADTSCMRCFRHAWNTHDWSSGEPVQVRCQFGQIGAGKCDHCRATKKSCNKPGKAMTGDWMNMAIMVNFAEFCLERTVDAAGDPVGDASGNALFNYPLAFRQKVCGLVFSLGEAFKESEKSNRAVQGGSGSPKSRTWLADRRKCLITMKPRRGPQASPQDISRWKLDVACRLLPDDEGQAPWALAVHSFKEEMYSAVVGAVGQKAADADWAAFPYLGGAGDD</sequence>
<keyword evidence="2" id="KW-1185">Reference proteome</keyword>
<accession>A0AAI8VA62</accession>
<dbReference type="EMBL" id="CAUWAG010000003">
    <property type="protein sequence ID" value="CAJ2501170.1"/>
    <property type="molecule type" value="Genomic_DNA"/>
</dbReference>
<gene>
    <name evidence="1" type="ORF">KHLLAP_LOCUS1638</name>
</gene>
<reference evidence="1" key="1">
    <citation type="submission" date="2023-10" db="EMBL/GenBank/DDBJ databases">
        <authorList>
            <person name="Hackl T."/>
        </authorList>
    </citation>
    <scope>NUCLEOTIDE SEQUENCE</scope>
</reference>
<evidence type="ECO:0000313" key="1">
    <source>
        <dbReference type="EMBL" id="CAJ2501170.1"/>
    </source>
</evidence>
<dbReference type="AlphaFoldDB" id="A0AAI8VA62"/>
<comment type="caution">
    <text evidence="1">The sequence shown here is derived from an EMBL/GenBank/DDBJ whole genome shotgun (WGS) entry which is preliminary data.</text>
</comment>
<dbReference type="Proteomes" id="UP001295740">
    <property type="component" value="Unassembled WGS sequence"/>
</dbReference>
<proteinExistence type="predicted"/>